<dbReference type="Pfam" id="PF00483">
    <property type="entry name" value="NTP_transferase"/>
    <property type="match status" value="1"/>
</dbReference>
<dbReference type="InterPro" id="IPR029044">
    <property type="entry name" value="Nucleotide-diphossugar_trans"/>
</dbReference>
<dbReference type="InterPro" id="IPR005835">
    <property type="entry name" value="NTP_transferase_dom"/>
</dbReference>
<protein>
    <recommendedName>
        <fullName evidence="1">Nucleotidyl transferase domain-containing protein</fullName>
    </recommendedName>
</protein>
<dbReference type="PANTHER" id="PTHR42883">
    <property type="entry name" value="GLUCOSE-1-PHOSPHATE THYMIDYLTRANSFERASE"/>
    <property type="match status" value="1"/>
</dbReference>
<evidence type="ECO:0000259" key="1">
    <source>
        <dbReference type="Pfam" id="PF00483"/>
    </source>
</evidence>
<feature type="domain" description="Nucleotidyl transferase" evidence="1">
    <location>
        <begin position="2"/>
        <end position="260"/>
    </location>
</feature>
<evidence type="ECO:0000313" key="2">
    <source>
        <dbReference type="EMBL" id="CAK8681168.1"/>
    </source>
</evidence>
<organism evidence="2 3">
    <name type="scientific">Clavelina lepadiformis</name>
    <name type="common">Light-bulb sea squirt</name>
    <name type="synonym">Ascidia lepadiformis</name>
    <dbReference type="NCBI Taxonomy" id="159417"/>
    <lineage>
        <taxon>Eukaryota</taxon>
        <taxon>Metazoa</taxon>
        <taxon>Chordata</taxon>
        <taxon>Tunicata</taxon>
        <taxon>Ascidiacea</taxon>
        <taxon>Aplousobranchia</taxon>
        <taxon>Clavelinidae</taxon>
        <taxon>Clavelina</taxon>
    </lineage>
</organism>
<reference evidence="2 3" key="1">
    <citation type="submission" date="2024-02" db="EMBL/GenBank/DDBJ databases">
        <authorList>
            <person name="Daric V."/>
            <person name="Darras S."/>
        </authorList>
    </citation>
    <scope>NUCLEOTIDE SEQUENCE [LARGE SCALE GENOMIC DNA]</scope>
</reference>
<keyword evidence="3" id="KW-1185">Reference proteome</keyword>
<comment type="caution">
    <text evidence="2">The sequence shown here is derived from an EMBL/GenBank/DDBJ whole genome shotgun (WGS) entry which is preliminary data.</text>
</comment>
<evidence type="ECO:0000313" key="3">
    <source>
        <dbReference type="Proteomes" id="UP001642483"/>
    </source>
</evidence>
<dbReference type="PANTHER" id="PTHR42883:SF2">
    <property type="entry name" value="THYMIDYLYLTRANSFERASE"/>
    <property type="match status" value="1"/>
</dbReference>
<name>A0ABP0FT99_CLALP</name>
<dbReference type="Proteomes" id="UP001642483">
    <property type="component" value="Unassembled WGS sequence"/>
</dbReference>
<sequence length="267" mass="30308">MKVVILAGGFGTRLARDIRNDASGKYKELLHLPKSLLPIGQKPLLSHWMKLFQESDDIEHVYIETNDCFYDQFMKWSQEWPDFISVVNDKTSTNKSRLGAVAALDFAVSSFGVEQSDLIIVAGDTLFYSDFDLSKMIDQFRKLKLENPTCSLVTVYDCAKDDVVKHGILETNSQNRVTMFLEKPQPDETQSRSACPCFYILSPAALKEVSIFLEDKKNSPLTEKDATGNFLNHLYKRLPVFTYKISGRFDVGGLSSYLECVTYFDES</sequence>
<gene>
    <name evidence="2" type="ORF">CVLEPA_LOCUS11400</name>
</gene>
<dbReference type="Gene3D" id="3.90.550.10">
    <property type="entry name" value="Spore Coat Polysaccharide Biosynthesis Protein SpsA, Chain A"/>
    <property type="match status" value="1"/>
</dbReference>
<proteinExistence type="predicted"/>
<dbReference type="EMBL" id="CAWYQH010000079">
    <property type="protein sequence ID" value="CAK8681168.1"/>
    <property type="molecule type" value="Genomic_DNA"/>
</dbReference>
<accession>A0ABP0FT99</accession>
<dbReference type="SUPFAM" id="SSF53448">
    <property type="entry name" value="Nucleotide-diphospho-sugar transferases"/>
    <property type="match status" value="1"/>
</dbReference>